<dbReference type="AlphaFoldDB" id="A0A834WVK7"/>
<dbReference type="EMBL" id="JAAIUW010000005">
    <property type="protein sequence ID" value="KAF7833540.1"/>
    <property type="molecule type" value="Genomic_DNA"/>
</dbReference>
<reference evidence="1" key="1">
    <citation type="submission" date="2020-09" db="EMBL/GenBank/DDBJ databases">
        <title>Genome-Enabled Discovery of Anthraquinone Biosynthesis in Senna tora.</title>
        <authorList>
            <person name="Kang S.-H."/>
            <person name="Pandey R.P."/>
            <person name="Lee C.-M."/>
            <person name="Sim J.-S."/>
            <person name="Jeong J.-T."/>
            <person name="Choi B.-S."/>
            <person name="Jung M."/>
            <person name="Ginzburg D."/>
            <person name="Zhao K."/>
            <person name="Won S.Y."/>
            <person name="Oh T.-J."/>
            <person name="Yu Y."/>
            <person name="Kim N.-H."/>
            <person name="Lee O.R."/>
            <person name="Lee T.-H."/>
            <person name="Bashyal P."/>
            <person name="Kim T.-S."/>
            <person name="Lee W.-H."/>
            <person name="Kawkins C."/>
            <person name="Kim C.-K."/>
            <person name="Kim J.S."/>
            <person name="Ahn B.O."/>
            <person name="Rhee S.Y."/>
            <person name="Sohng J.K."/>
        </authorList>
    </citation>
    <scope>NUCLEOTIDE SEQUENCE</scope>
    <source>
        <tissue evidence="1">Leaf</tissue>
    </source>
</reference>
<proteinExistence type="predicted"/>
<evidence type="ECO:0000313" key="2">
    <source>
        <dbReference type="Proteomes" id="UP000634136"/>
    </source>
</evidence>
<accession>A0A834WVK7</accession>
<comment type="caution">
    <text evidence="1">The sequence shown here is derived from an EMBL/GenBank/DDBJ whole genome shotgun (WGS) entry which is preliminary data.</text>
</comment>
<gene>
    <name evidence="1" type="ORF">G2W53_015873</name>
</gene>
<keyword evidence="2" id="KW-1185">Reference proteome</keyword>
<dbReference type="Proteomes" id="UP000634136">
    <property type="component" value="Unassembled WGS sequence"/>
</dbReference>
<organism evidence="1 2">
    <name type="scientific">Senna tora</name>
    <dbReference type="NCBI Taxonomy" id="362788"/>
    <lineage>
        <taxon>Eukaryota</taxon>
        <taxon>Viridiplantae</taxon>
        <taxon>Streptophyta</taxon>
        <taxon>Embryophyta</taxon>
        <taxon>Tracheophyta</taxon>
        <taxon>Spermatophyta</taxon>
        <taxon>Magnoliopsida</taxon>
        <taxon>eudicotyledons</taxon>
        <taxon>Gunneridae</taxon>
        <taxon>Pentapetalae</taxon>
        <taxon>rosids</taxon>
        <taxon>fabids</taxon>
        <taxon>Fabales</taxon>
        <taxon>Fabaceae</taxon>
        <taxon>Caesalpinioideae</taxon>
        <taxon>Cassia clade</taxon>
        <taxon>Senna</taxon>
    </lineage>
</organism>
<protein>
    <submittedName>
        <fullName evidence="1">Uncharacterized protein</fullName>
    </submittedName>
</protein>
<sequence length="28" mass="3118">MVIIGRSELKLSGSWSSPNKDRRSTALK</sequence>
<evidence type="ECO:0000313" key="1">
    <source>
        <dbReference type="EMBL" id="KAF7833540.1"/>
    </source>
</evidence>
<name>A0A834WVK7_9FABA</name>